<dbReference type="GO" id="GO:0051015">
    <property type="term" value="F:actin filament binding"/>
    <property type="evidence" value="ECO:0007669"/>
    <property type="project" value="InterPro"/>
</dbReference>
<dbReference type="GO" id="GO:0015629">
    <property type="term" value="C:actin cytoskeleton"/>
    <property type="evidence" value="ECO:0007669"/>
    <property type="project" value="TreeGrafter"/>
</dbReference>
<dbReference type="EMBL" id="KZ987778">
    <property type="protein sequence ID" value="RKP14902.1"/>
    <property type="molecule type" value="Genomic_DNA"/>
</dbReference>
<gene>
    <name evidence="2" type="ORF">BJ684DRAFT_18734</name>
</gene>
<dbReference type="Pfam" id="PF00626">
    <property type="entry name" value="Gelsolin"/>
    <property type="match status" value="3"/>
</dbReference>
<dbReference type="InterPro" id="IPR007123">
    <property type="entry name" value="Gelsolin-like_dom"/>
</dbReference>
<feature type="domain" description="Gelsolin-like" evidence="1">
    <location>
        <begin position="183"/>
        <end position="253"/>
    </location>
</feature>
<keyword evidence="3" id="KW-1185">Reference proteome</keyword>
<dbReference type="InterPro" id="IPR007122">
    <property type="entry name" value="Villin/Gelsolin"/>
</dbReference>
<protein>
    <submittedName>
        <fullName evidence="2">Fragmin60</fullName>
    </submittedName>
</protein>
<dbReference type="Proteomes" id="UP000267251">
    <property type="component" value="Unassembled WGS sequence"/>
</dbReference>
<dbReference type="SUPFAM" id="SSF55753">
    <property type="entry name" value="Actin depolymerizing proteins"/>
    <property type="match status" value="3"/>
</dbReference>
<evidence type="ECO:0000259" key="1">
    <source>
        <dbReference type="Pfam" id="PF00626"/>
    </source>
</evidence>
<feature type="domain" description="Gelsolin-like" evidence="1">
    <location>
        <begin position="300"/>
        <end position="361"/>
    </location>
</feature>
<proteinExistence type="predicted"/>
<dbReference type="PANTHER" id="PTHR11977:SF130">
    <property type="entry name" value="SEVERIN"/>
    <property type="match status" value="1"/>
</dbReference>
<dbReference type="PANTHER" id="PTHR11977">
    <property type="entry name" value="VILLIN"/>
    <property type="match status" value="1"/>
</dbReference>
<dbReference type="GO" id="GO:0005737">
    <property type="term" value="C:cytoplasm"/>
    <property type="evidence" value="ECO:0007669"/>
    <property type="project" value="TreeGrafter"/>
</dbReference>
<dbReference type="InterPro" id="IPR029006">
    <property type="entry name" value="ADF-H/Gelsolin-like_dom_sf"/>
</dbReference>
<evidence type="ECO:0000313" key="3">
    <source>
        <dbReference type="Proteomes" id="UP000267251"/>
    </source>
</evidence>
<dbReference type="SMART" id="SM00262">
    <property type="entry name" value="GEL"/>
    <property type="match status" value="3"/>
</dbReference>
<accession>A0A4P9Y7Y8</accession>
<dbReference type="PRINTS" id="PR00597">
    <property type="entry name" value="GELSOLIN"/>
</dbReference>
<organism evidence="2 3">
    <name type="scientific">Piptocephalis cylindrospora</name>
    <dbReference type="NCBI Taxonomy" id="1907219"/>
    <lineage>
        <taxon>Eukaryota</taxon>
        <taxon>Fungi</taxon>
        <taxon>Fungi incertae sedis</taxon>
        <taxon>Zoopagomycota</taxon>
        <taxon>Zoopagomycotina</taxon>
        <taxon>Zoopagomycetes</taxon>
        <taxon>Zoopagales</taxon>
        <taxon>Piptocephalidaceae</taxon>
        <taxon>Piptocephalis</taxon>
    </lineage>
</organism>
<name>A0A4P9Y7Y8_9FUNG</name>
<evidence type="ECO:0000313" key="2">
    <source>
        <dbReference type="EMBL" id="RKP14902.1"/>
    </source>
</evidence>
<reference evidence="3" key="1">
    <citation type="journal article" date="2018" name="Nat. Microbiol.">
        <title>Leveraging single-cell genomics to expand the fungal tree of life.</title>
        <authorList>
            <person name="Ahrendt S.R."/>
            <person name="Quandt C.A."/>
            <person name="Ciobanu D."/>
            <person name="Clum A."/>
            <person name="Salamov A."/>
            <person name="Andreopoulos B."/>
            <person name="Cheng J.F."/>
            <person name="Woyke T."/>
            <person name="Pelin A."/>
            <person name="Henrissat B."/>
            <person name="Reynolds N.K."/>
            <person name="Benny G.L."/>
            <person name="Smith M.E."/>
            <person name="James T.Y."/>
            <person name="Grigoriev I.V."/>
        </authorList>
    </citation>
    <scope>NUCLEOTIDE SEQUENCE [LARGE SCALE GENOMIC DNA]</scope>
</reference>
<dbReference type="OrthoDB" id="6375767at2759"/>
<sequence>MMKQEEIDITDTNLALFGTEVETRIKQEASRSEEAWKVVGNVPGLWVWRIEQFQVVAWPQEKYGTFMDGDAFICLRSEKTTDDSDVLIHNVHFWLGAHCSQDESGTAAYKTVELDDFLGGKATQHREAQGFESSQFLSYFPRLSLVHGGVATGFRHVDPSEERDAFTPRLFHIHAMPQSKPVVWEVEMSAASVHSGDGYVLETYDTIWQWHGRGISVLERARTAQVANERAQDRQGVASIRVVEEGEAAPGFWKALCGSEEGGEMKKDRVTLSKKDPRRLRLSDRSGRLTLAYESTGTVNKGTLDGSDAYLIDLGYHVYVWVGKGTSENERRNGLRYAQAYVEKMGMPSVTPISRVLEDSEERRSLQANG</sequence>
<dbReference type="Gene3D" id="3.40.20.10">
    <property type="entry name" value="Severin"/>
    <property type="match status" value="3"/>
</dbReference>
<dbReference type="AlphaFoldDB" id="A0A4P9Y7Y8"/>
<dbReference type="GO" id="GO:0008154">
    <property type="term" value="P:actin polymerization or depolymerization"/>
    <property type="evidence" value="ECO:0007669"/>
    <property type="project" value="TreeGrafter"/>
</dbReference>
<dbReference type="CDD" id="cd11290">
    <property type="entry name" value="gelsolin_S1_like"/>
    <property type="match status" value="1"/>
</dbReference>
<feature type="domain" description="Gelsolin-like" evidence="1">
    <location>
        <begin position="59"/>
        <end position="137"/>
    </location>
</feature>